<proteinExistence type="predicted"/>
<dbReference type="KEGG" id="pmes:FX988_01751"/>
<sequence>MTIQDLINQVRSQPQSVEFSQVINTIQQHYQYTATGFSNGEIVNEKGSNEGSCKILYFAHLNQLTESETLHLFGAFYRDDVLQHPNASDHGNIRNFMQTGWKGVKFDSAPLTPTSI</sequence>
<organism evidence="1 2">
    <name type="scientific">Paraglaciecola mesophila</name>
    <dbReference type="NCBI Taxonomy" id="197222"/>
    <lineage>
        <taxon>Bacteria</taxon>
        <taxon>Pseudomonadati</taxon>
        <taxon>Pseudomonadota</taxon>
        <taxon>Gammaproteobacteria</taxon>
        <taxon>Alteromonadales</taxon>
        <taxon>Alteromonadaceae</taxon>
        <taxon>Paraglaciecola</taxon>
    </lineage>
</organism>
<accession>A0A857JKL9</accession>
<dbReference type="InterPro" id="IPR014984">
    <property type="entry name" value="HopJ"/>
</dbReference>
<dbReference type="RefSeq" id="WP_160179242.1">
    <property type="nucleotide sequence ID" value="NZ_CP047656.1"/>
</dbReference>
<dbReference type="InterPro" id="IPR038604">
    <property type="entry name" value="HopJ_sf"/>
</dbReference>
<name>A0A857JKL9_9ALTE</name>
<evidence type="ECO:0000313" key="1">
    <source>
        <dbReference type="EMBL" id="QHJ11517.1"/>
    </source>
</evidence>
<dbReference type="AlphaFoldDB" id="A0A857JKL9"/>
<protein>
    <recommendedName>
        <fullName evidence="3">Type III effector</fullName>
    </recommendedName>
</protein>
<dbReference type="Pfam" id="PF08888">
    <property type="entry name" value="HopJ"/>
    <property type="match status" value="1"/>
</dbReference>
<dbReference type="Proteomes" id="UP000464524">
    <property type="component" value="Chromosome"/>
</dbReference>
<dbReference type="Gene3D" id="3.20.160.10">
    <property type="entry name" value="vpa0580 domain like"/>
    <property type="match status" value="1"/>
</dbReference>
<evidence type="ECO:0008006" key="3">
    <source>
        <dbReference type="Google" id="ProtNLM"/>
    </source>
</evidence>
<gene>
    <name evidence="1" type="ORF">FX988_01751</name>
</gene>
<dbReference type="OrthoDB" id="9790826at2"/>
<keyword evidence="2" id="KW-1185">Reference proteome</keyword>
<evidence type="ECO:0000313" key="2">
    <source>
        <dbReference type="Proteomes" id="UP000464524"/>
    </source>
</evidence>
<reference evidence="1 2" key="1">
    <citation type="submission" date="2019-12" db="EMBL/GenBank/DDBJ databases">
        <title>Genome sequencing and assembly of endphytes of Porphyra tenera.</title>
        <authorList>
            <person name="Park J.M."/>
            <person name="Shin R."/>
            <person name="Jo S.H."/>
        </authorList>
    </citation>
    <scope>NUCLEOTIDE SEQUENCE [LARGE SCALE GENOMIC DNA]</scope>
    <source>
        <strain evidence="1 2">GPM4</strain>
    </source>
</reference>
<dbReference type="EMBL" id="CP047656">
    <property type="protein sequence ID" value="QHJ11517.1"/>
    <property type="molecule type" value="Genomic_DNA"/>
</dbReference>